<sequence length="402" mass="46093">MSVNLQEHIKTLEASNRIFHHIKGKQPGATVVFFAGIHGNEFAGVSALNAVIPNLNKNFIRGEIFGIYGNIRALKANKRFIDLDLNRLWTAKQLERLEVEKNPKNELQEQIDLFKFIKGVLASTDNPIYFIDLHTTSSKTLPFITINDALINRKFSSCFNIPVVLGIEEYLEGPLLSYLNTLGYVSLGFESGQHTDPQAVKSSEAFVYLVLNHTNNLLNPESDKINVYKNELKSASKSIDSIFEVVYKYHIEPEENFKMYQGFESFQSIKKGTLLASSDGQDIYSNYSAKLFMPLYQKSGNDGFFIIKVIPQFFLRLSELLRNSKADQVLTFLPGISWYDKSKGILKANLKVTRFLAKSIFHLFGYRNKQIDKNYLLLYNRERVAKKAMYKNEKWYKKTVAK</sequence>
<comment type="cofactor">
    <cofactor evidence="1">
        <name>Zn(2+)</name>
        <dbReference type="ChEBI" id="CHEBI:29105"/>
    </cofactor>
</comment>
<dbReference type="InterPro" id="IPR050178">
    <property type="entry name" value="AspA/AstE_fam"/>
</dbReference>
<feature type="domain" description="Succinylglutamate desuccinylase/Aspartoacylase catalytic" evidence="5">
    <location>
        <begin position="27"/>
        <end position="167"/>
    </location>
</feature>
<evidence type="ECO:0000256" key="2">
    <source>
        <dbReference type="ARBA" id="ARBA00022723"/>
    </source>
</evidence>
<dbReference type="Gene3D" id="3.40.630.10">
    <property type="entry name" value="Zn peptidases"/>
    <property type="match status" value="1"/>
</dbReference>
<dbReference type="InterPro" id="IPR055438">
    <property type="entry name" value="AstE_AspA_cat"/>
</dbReference>
<gene>
    <name evidence="6" type="ORF">V1468_04170</name>
</gene>
<dbReference type="Proteomes" id="UP001356704">
    <property type="component" value="Unassembled WGS sequence"/>
</dbReference>
<organism evidence="6 7">
    <name type="scientific">Winogradskyella poriferorum</name>
    <dbReference type="NCBI Taxonomy" id="307627"/>
    <lineage>
        <taxon>Bacteria</taxon>
        <taxon>Pseudomonadati</taxon>
        <taxon>Bacteroidota</taxon>
        <taxon>Flavobacteriia</taxon>
        <taxon>Flavobacteriales</taxon>
        <taxon>Flavobacteriaceae</taxon>
        <taxon>Winogradskyella</taxon>
    </lineage>
</organism>
<accession>A0ABU7W2K3</accession>
<keyword evidence="4" id="KW-0862">Zinc</keyword>
<dbReference type="RefSeq" id="WP_331808984.1">
    <property type="nucleotide sequence ID" value="NZ_JAZHOU010000001.1"/>
</dbReference>
<name>A0ABU7W2K3_9FLAO</name>
<evidence type="ECO:0000259" key="5">
    <source>
        <dbReference type="Pfam" id="PF24827"/>
    </source>
</evidence>
<comment type="caution">
    <text evidence="6">The sequence shown here is derived from an EMBL/GenBank/DDBJ whole genome shotgun (WGS) entry which is preliminary data.</text>
</comment>
<evidence type="ECO:0000256" key="1">
    <source>
        <dbReference type="ARBA" id="ARBA00001947"/>
    </source>
</evidence>
<dbReference type="PANTHER" id="PTHR15162">
    <property type="entry name" value="ASPARTOACYLASE"/>
    <property type="match status" value="1"/>
</dbReference>
<evidence type="ECO:0000256" key="4">
    <source>
        <dbReference type="ARBA" id="ARBA00022833"/>
    </source>
</evidence>
<dbReference type="SUPFAM" id="SSF53187">
    <property type="entry name" value="Zn-dependent exopeptidases"/>
    <property type="match status" value="1"/>
</dbReference>
<dbReference type="Pfam" id="PF24827">
    <property type="entry name" value="AstE_AspA_cat"/>
    <property type="match status" value="1"/>
</dbReference>
<proteinExistence type="predicted"/>
<keyword evidence="2" id="KW-0479">Metal-binding</keyword>
<evidence type="ECO:0000256" key="3">
    <source>
        <dbReference type="ARBA" id="ARBA00022801"/>
    </source>
</evidence>
<reference evidence="6 7" key="1">
    <citation type="submission" date="2024-02" db="EMBL/GenBank/DDBJ databases">
        <title>Winogradskyella poriferorum JCM 12885.</title>
        <authorList>
            <person name="Zhang D.-F."/>
            <person name="Fu Z.-Y."/>
        </authorList>
    </citation>
    <scope>NUCLEOTIDE SEQUENCE [LARGE SCALE GENOMIC DNA]</scope>
    <source>
        <strain evidence="6 7">JCM 12885</strain>
    </source>
</reference>
<dbReference type="EMBL" id="JAZHOU010000001">
    <property type="protein sequence ID" value="MEF3078192.1"/>
    <property type="molecule type" value="Genomic_DNA"/>
</dbReference>
<evidence type="ECO:0000313" key="7">
    <source>
        <dbReference type="Proteomes" id="UP001356704"/>
    </source>
</evidence>
<evidence type="ECO:0000313" key="6">
    <source>
        <dbReference type="EMBL" id="MEF3078192.1"/>
    </source>
</evidence>
<dbReference type="PANTHER" id="PTHR15162:SF7">
    <property type="entry name" value="SUCCINYLGLUTAMATE DESUCCINYLASE"/>
    <property type="match status" value="1"/>
</dbReference>
<keyword evidence="7" id="KW-1185">Reference proteome</keyword>
<keyword evidence="3" id="KW-0378">Hydrolase</keyword>
<protein>
    <submittedName>
        <fullName evidence="6">Succinylglutamate desuccinylase/aspartoacylase family protein</fullName>
    </submittedName>
</protein>